<dbReference type="AlphaFoldDB" id="A0AA88SK99"/>
<dbReference type="EMBL" id="JAVHJS010000014">
    <property type="protein sequence ID" value="KAK2836339.1"/>
    <property type="molecule type" value="Genomic_DNA"/>
</dbReference>
<accession>A0AA88SK99</accession>
<reference evidence="1" key="1">
    <citation type="submission" date="2023-08" db="EMBL/GenBank/DDBJ databases">
        <title>Pelteobagrus vachellii genome.</title>
        <authorList>
            <person name="Liu H."/>
        </authorList>
    </citation>
    <scope>NUCLEOTIDE SEQUENCE</scope>
    <source>
        <strain evidence="1">PRFRI_2022a</strain>
        <tissue evidence="1">Muscle</tissue>
    </source>
</reference>
<evidence type="ECO:0000313" key="2">
    <source>
        <dbReference type="Proteomes" id="UP001187315"/>
    </source>
</evidence>
<protein>
    <submittedName>
        <fullName evidence="1">Uncharacterized protein</fullName>
    </submittedName>
</protein>
<proteinExistence type="predicted"/>
<evidence type="ECO:0000313" key="1">
    <source>
        <dbReference type="EMBL" id="KAK2836339.1"/>
    </source>
</evidence>
<dbReference type="Proteomes" id="UP001187315">
    <property type="component" value="Unassembled WGS sequence"/>
</dbReference>
<comment type="caution">
    <text evidence="1">The sequence shown here is derived from an EMBL/GenBank/DDBJ whole genome shotgun (WGS) entry which is preliminary data.</text>
</comment>
<organism evidence="1 2">
    <name type="scientific">Tachysurus vachellii</name>
    <name type="common">Darkbarbel catfish</name>
    <name type="synonym">Pelteobagrus vachellii</name>
    <dbReference type="NCBI Taxonomy" id="175792"/>
    <lineage>
        <taxon>Eukaryota</taxon>
        <taxon>Metazoa</taxon>
        <taxon>Chordata</taxon>
        <taxon>Craniata</taxon>
        <taxon>Vertebrata</taxon>
        <taxon>Euteleostomi</taxon>
        <taxon>Actinopterygii</taxon>
        <taxon>Neopterygii</taxon>
        <taxon>Teleostei</taxon>
        <taxon>Ostariophysi</taxon>
        <taxon>Siluriformes</taxon>
        <taxon>Bagridae</taxon>
        <taxon>Tachysurus</taxon>
    </lineage>
</organism>
<keyword evidence="2" id="KW-1185">Reference proteome</keyword>
<gene>
    <name evidence="1" type="ORF">Q7C36_014208</name>
</gene>
<sequence>MASHPDLEIDLDDRSAVKDSLSQQVGARPHVADLKTRVRQLRAEVMVLRRCVRDSIDLQKGMLECIEGNVSTTPVGPRHTPLASSTPYGMASGQPTAERLFCEFFNIVYLPSDSQEPILRGILDRRQMPAEPLPTFVAHMLGEFRKLKTPPPQQEQIDVIRKHALEKYRLALYGTPMPSAMDLLLRAHGSWSECWLFD</sequence>
<name>A0AA88SK99_TACVA</name>